<organism evidence="13 14">
    <name type="scientific">Aquirhabdus parva</name>
    <dbReference type="NCBI Taxonomy" id="2283318"/>
    <lineage>
        <taxon>Bacteria</taxon>
        <taxon>Pseudomonadati</taxon>
        <taxon>Pseudomonadota</taxon>
        <taxon>Gammaproteobacteria</taxon>
        <taxon>Moraxellales</taxon>
        <taxon>Moraxellaceae</taxon>
        <taxon>Aquirhabdus</taxon>
    </lineage>
</organism>
<dbReference type="Proteomes" id="UP000253940">
    <property type="component" value="Chromosome"/>
</dbReference>
<dbReference type="Pfam" id="PF13505">
    <property type="entry name" value="OMP_b-brl"/>
    <property type="match status" value="1"/>
</dbReference>
<evidence type="ECO:0000256" key="11">
    <source>
        <dbReference type="SAM" id="SignalP"/>
    </source>
</evidence>
<feature type="chain" id="PRO_5016600546" evidence="11">
    <location>
        <begin position="23"/>
        <end position="385"/>
    </location>
</feature>
<feature type="domain" description="OmpA-like" evidence="12">
    <location>
        <begin position="263"/>
        <end position="381"/>
    </location>
</feature>
<accession>A0A345P8X1</accession>
<evidence type="ECO:0000256" key="6">
    <source>
        <dbReference type="ARBA" id="ARBA00023065"/>
    </source>
</evidence>
<dbReference type="OrthoDB" id="1149075at2"/>
<keyword evidence="14" id="KW-1185">Reference proteome</keyword>
<dbReference type="GO" id="GO:0046930">
    <property type="term" value="C:pore complex"/>
    <property type="evidence" value="ECO:0007669"/>
    <property type="project" value="UniProtKB-KW"/>
</dbReference>
<dbReference type="KEGG" id="mbah:HYN46_13345"/>
<keyword evidence="9" id="KW-0998">Cell outer membrane</keyword>
<evidence type="ECO:0000256" key="3">
    <source>
        <dbReference type="ARBA" id="ARBA00022452"/>
    </source>
</evidence>
<dbReference type="InterPro" id="IPR006665">
    <property type="entry name" value="OmpA-like"/>
</dbReference>
<dbReference type="Gene3D" id="3.30.1330.60">
    <property type="entry name" value="OmpA-like domain"/>
    <property type="match status" value="1"/>
</dbReference>
<evidence type="ECO:0000256" key="1">
    <source>
        <dbReference type="ARBA" id="ARBA00004571"/>
    </source>
</evidence>
<evidence type="ECO:0000256" key="10">
    <source>
        <dbReference type="PROSITE-ProRule" id="PRU00473"/>
    </source>
</evidence>
<evidence type="ECO:0000256" key="2">
    <source>
        <dbReference type="ARBA" id="ARBA00022448"/>
    </source>
</evidence>
<dbReference type="CDD" id="cd07185">
    <property type="entry name" value="OmpA_C-like"/>
    <property type="match status" value="1"/>
</dbReference>
<keyword evidence="3" id="KW-1134">Transmembrane beta strand</keyword>
<evidence type="ECO:0000256" key="8">
    <source>
        <dbReference type="ARBA" id="ARBA00023136"/>
    </source>
</evidence>
<keyword evidence="6" id="KW-0406">Ion transport</keyword>
<dbReference type="GO" id="GO:0015288">
    <property type="term" value="F:porin activity"/>
    <property type="evidence" value="ECO:0007669"/>
    <property type="project" value="UniProtKB-KW"/>
</dbReference>
<keyword evidence="4" id="KW-0812">Transmembrane</keyword>
<dbReference type="GO" id="GO:0006811">
    <property type="term" value="P:monoatomic ion transport"/>
    <property type="evidence" value="ECO:0007669"/>
    <property type="project" value="UniProtKB-KW"/>
</dbReference>
<feature type="signal peptide" evidence="11">
    <location>
        <begin position="1"/>
        <end position="22"/>
    </location>
</feature>
<evidence type="ECO:0000313" key="14">
    <source>
        <dbReference type="Proteomes" id="UP000253940"/>
    </source>
</evidence>
<evidence type="ECO:0000313" key="13">
    <source>
        <dbReference type="EMBL" id="AXI03730.1"/>
    </source>
</evidence>
<dbReference type="EMBL" id="CP031222">
    <property type="protein sequence ID" value="AXI03730.1"/>
    <property type="molecule type" value="Genomic_DNA"/>
</dbReference>
<evidence type="ECO:0000259" key="12">
    <source>
        <dbReference type="PROSITE" id="PS51123"/>
    </source>
</evidence>
<keyword evidence="7" id="KW-0626">Porin</keyword>
<sequence>MKLNRIALAVLITAPLSVAVHADSTDPVDPVTNSFPGLFGKTTGLGLSVTPLGGWSGVMDHTETTKHLKQSGSQAQFPTYGHALNPYDDVVYGVALGYELTPSFSTEFNYLEKQGDGAVHYTKSDGGVIQPGKVDVRTRSYELNGLLNSDFITHDYDGKFKPYALIGTGYQNLTSNDKGFRIHDTGVIINAGLGAFYRLNDTFALRGEGRAISEPSHGTWDWKALAGLQITLGGHKRPYVEPPPPAPAPAPAPVVVPPPAPQELTEDLKLELRVFFDTNKSIIKKQYQPEIAKVADKLKEFSNASAEIKGYTDSTGSRKLNDRLSQARAEAVKGSLVKDYGIDGGRLTAKGYSWDDPVASNKTKEGRALNRRVVAVITGSRTVTK</sequence>
<dbReference type="PROSITE" id="PS51123">
    <property type="entry name" value="OMPA_2"/>
    <property type="match status" value="1"/>
</dbReference>
<comment type="subcellular location">
    <subcellularLocation>
        <location evidence="1">Cell outer membrane</location>
        <topology evidence="1">Multi-pass membrane protein</topology>
    </subcellularLocation>
</comment>
<keyword evidence="5 11" id="KW-0732">Signal</keyword>
<dbReference type="InterPro" id="IPR050330">
    <property type="entry name" value="Bact_OuterMem_StrucFunc"/>
</dbReference>
<dbReference type="InterPro" id="IPR027385">
    <property type="entry name" value="Beta-barrel_OMP"/>
</dbReference>
<dbReference type="RefSeq" id="WP_114899838.1">
    <property type="nucleotide sequence ID" value="NZ_CP031222.1"/>
</dbReference>
<dbReference type="PANTHER" id="PTHR30329">
    <property type="entry name" value="STATOR ELEMENT OF FLAGELLAR MOTOR COMPLEX"/>
    <property type="match status" value="1"/>
</dbReference>
<dbReference type="GO" id="GO:0009279">
    <property type="term" value="C:cell outer membrane"/>
    <property type="evidence" value="ECO:0007669"/>
    <property type="project" value="UniProtKB-SubCell"/>
</dbReference>
<name>A0A345P8X1_9GAMM</name>
<dbReference type="PANTHER" id="PTHR30329:SF21">
    <property type="entry name" value="LIPOPROTEIN YIAD-RELATED"/>
    <property type="match status" value="1"/>
</dbReference>
<dbReference type="PRINTS" id="PR01021">
    <property type="entry name" value="OMPADOMAIN"/>
</dbReference>
<dbReference type="SUPFAM" id="SSF56925">
    <property type="entry name" value="OMPA-like"/>
    <property type="match status" value="1"/>
</dbReference>
<evidence type="ECO:0000256" key="4">
    <source>
        <dbReference type="ARBA" id="ARBA00022692"/>
    </source>
</evidence>
<dbReference type="Pfam" id="PF00691">
    <property type="entry name" value="OmpA"/>
    <property type="match status" value="1"/>
</dbReference>
<protein>
    <submittedName>
        <fullName evidence="13">OmpA family protein</fullName>
    </submittedName>
</protein>
<dbReference type="InterPro" id="IPR036737">
    <property type="entry name" value="OmpA-like_sf"/>
</dbReference>
<dbReference type="AlphaFoldDB" id="A0A345P8X1"/>
<keyword evidence="2" id="KW-0813">Transport</keyword>
<dbReference type="InterPro" id="IPR011250">
    <property type="entry name" value="OMP/PagP_B-barrel"/>
</dbReference>
<reference evidence="13 14" key="1">
    <citation type="submission" date="2018-07" db="EMBL/GenBank/DDBJ databases">
        <title>Genome sequencing of Moraxellaceae gen. HYN0046.</title>
        <authorList>
            <person name="Kim M."/>
            <person name="Yi H."/>
        </authorList>
    </citation>
    <scope>NUCLEOTIDE SEQUENCE [LARGE SCALE GENOMIC DNA]</scope>
    <source>
        <strain evidence="13 14">HYN0046</strain>
    </source>
</reference>
<dbReference type="InterPro" id="IPR006664">
    <property type="entry name" value="OMP_bac"/>
</dbReference>
<keyword evidence="8 10" id="KW-0472">Membrane</keyword>
<evidence type="ECO:0000256" key="5">
    <source>
        <dbReference type="ARBA" id="ARBA00022729"/>
    </source>
</evidence>
<evidence type="ECO:0000256" key="9">
    <source>
        <dbReference type="ARBA" id="ARBA00023237"/>
    </source>
</evidence>
<evidence type="ECO:0000256" key="7">
    <source>
        <dbReference type="ARBA" id="ARBA00023114"/>
    </source>
</evidence>
<dbReference type="Gene3D" id="2.40.160.20">
    <property type="match status" value="1"/>
</dbReference>
<gene>
    <name evidence="13" type="ORF">HYN46_13345</name>
</gene>
<dbReference type="SUPFAM" id="SSF103088">
    <property type="entry name" value="OmpA-like"/>
    <property type="match status" value="1"/>
</dbReference>
<proteinExistence type="predicted"/>